<evidence type="ECO:0000259" key="2">
    <source>
        <dbReference type="SMART" id="SM00849"/>
    </source>
</evidence>
<evidence type="ECO:0000256" key="1">
    <source>
        <dbReference type="SAM" id="SignalP"/>
    </source>
</evidence>
<dbReference type="EMBL" id="GU260709">
    <property type="protein sequence ID" value="ADC36046.1"/>
    <property type="molecule type" value="Genomic_DNA"/>
</dbReference>
<keyword evidence="1" id="KW-0732">Signal</keyword>
<dbReference type="GO" id="GO:0046983">
    <property type="term" value="F:protein dimerization activity"/>
    <property type="evidence" value="ECO:0007669"/>
    <property type="project" value="InterPro"/>
</dbReference>
<accession>E3T6V2</accession>
<dbReference type="Gene3D" id="3.60.15.30">
    <property type="entry name" value="Metallo-beta-lactamase domain"/>
    <property type="match status" value="1"/>
</dbReference>
<feature type="domain" description="Metallo-beta-lactamase" evidence="2">
    <location>
        <begin position="50"/>
        <end position="247"/>
    </location>
</feature>
<protein>
    <submittedName>
        <fullName evidence="3">Beta-lactamase domain-containing protein</fullName>
    </submittedName>
</protein>
<reference evidence="3" key="2">
    <citation type="journal article" date="2010" name="Appl. Environ. Microbiol.">
        <title>Comparative analysis of acidobacterial genomic fragments from terrestrial and aquatic metagenomic libraries, with emphasis on acidobacteria subdivision 6.</title>
        <authorList>
            <person name="Kielak A.M."/>
            <person name="van Veen J.A."/>
            <person name="Kowalchuk G.A."/>
        </authorList>
    </citation>
    <scope>NUCLEOTIDE SEQUENCE</scope>
</reference>
<name>E3T6V2_9BACT</name>
<dbReference type="InterPro" id="IPR036866">
    <property type="entry name" value="RibonucZ/Hydroxyglut_hydro"/>
</dbReference>
<dbReference type="Pfam" id="PF14863">
    <property type="entry name" value="Alkyl_sulf_dimr"/>
    <property type="match status" value="1"/>
</dbReference>
<feature type="chain" id="PRO_5003180394" evidence="1">
    <location>
        <begin position="23"/>
        <end position="419"/>
    </location>
</feature>
<dbReference type="InterPro" id="IPR052195">
    <property type="entry name" value="Bact_Alkyl/Aryl-Sulfatase"/>
</dbReference>
<dbReference type="Pfam" id="PF00753">
    <property type="entry name" value="Lactamase_B"/>
    <property type="match status" value="1"/>
</dbReference>
<feature type="signal peptide" evidence="1">
    <location>
        <begin position="1"/>
        <end position="22"/>
    </location>
</feature>
<dbReference type="InterPro" id="IPR038536">
    <property type="entry name" value="Alkyl/aryl-sulf_dimr_sf"/>
</dbReference>
<dbReference type="AlphaFoldDB" id="E3T6V2"/>
<dbReference type="InterPro" id="IPR001279">
    <property type="entry name" value="Metallo-B-lactamas"/>
</dbReference>
<sequence>MGPRIAVAAAGCLLGLAAPAVAQTPEVQDLGHGIYRAAGVMGGTAVRVPQSNTFMIVTSDGNVIVDTSIAAAAPAHKRALTQINAGPIKAIVLTHAHGDHTGGVALWKQPATEVIAQRAHEDFTAYQLRLRGYFARSNAAQFGLGAAGGGAVGAAAAPVQPTVLFEDRYSFEVGGVRFDLLHTPGETPDHLTVWIPAAKAAFVGDNFYESFPNLYTLRGTETRKALDYVESLNTVLALEPELVLPSHGPAIRGRDEVRRQLTRYRDAILYVHDATVKGMNEGKSVLTLMQEITLPPALDIGESYGKLSWSVRGIYEGYVGWYDGNVSTMFGPPSQGYRDIVTLAGGPDAVAARARQIAETDAVRALYLTDMALAVDARHRAALEARLAALRWLDAHSGNSNERGWLAAGIRDAEARLRP</sequence>
<dbReference type="SUPFAM" id="SSF56281">
    <property type="entry name" value="Metallo-hydrolase/oxidoreductase"/>
    <property type="match status" value="1"/>
</dbReference>
<dbReference type="PANTHER" id="PTHR43223:SF2">
    <property type="entry name" value="METALLO-BETA-LACTAMASE DOMAIN-CONTAINING PROTEIN"/>
    <property type="match status" value="1"/>
</dbReference>
<dbReference type="SMART" id="SM00849">
    <property type="entry name" value="Lactamase_B"/>
    <property type="match status" value="1"/>
</dbReference>
<evidence type="ECO:0000313" key="3">
    <source>
        <dbReference type="EMBL" id="ADC36046.1"/>
    </source>
</evidence>
<dbReference type="PANTHER" id="PTHR43223">
    <property type="entry name" value="ALKYL/ARYL-SULFATASE"/>
    <property type="match status" value="1"/>
</dbReference>
<dbReference type="Gene3D" id="1.25.40.880">
    <property type="entry name" value="Alkyl sulfatase, dimerisation domain"/>
    <property type="match status" value="1"/>
</dbReference>
<organism evidence="3">
    <name type="scientific">uncultured bacterium 270</name>
    <dbReference type="NCBI Taxonomy" id="698387"/>
    <lineage>
        <taxon>Bacteria</taxon>
        <taxon>environmental samples</taxon>
    </lineage>
</organism>
<dbReference type="InterPro" id="IPR029228">
    <property type="entry name" value="Alkyl_sulf_dimr"/>
</dbReference>
<reference evidence="3" key="1">
    <citation type="submission" date="2009-12" db="EMBL/GenBank/DDBJ databases">
        <authorList>
            <person name="Kielak A."/>
            <person name="van Veen J.A."/>
            <person name="Kowalchuk G.A."/>
        </authorList>
    </citation>
    <scope>NUCLEOTIDE SEQUENCE</scope>
</reference>
<proteinExistence type="predicted"/>